<proteinExistence type="predicted"/>
<name>A0A414W1C1_9FIRM</name>
<comment type="caution">
    <text evidence="1">The sequence shown here is derived from an EMBL/GenBank/DDBJ whole genome shotgun (WGS) entry which is preliminary data.</text>
</comment>
<gene>
    <name evidence="1" type="ORF">DW222_08685</name>
</gene>
<evidence type="ECO:0000313" key="1">
    <source>
        <dbReference type="EMBL" id="RHH18412.1"/>
    </source>
</evidence>
<dbReference type="EMBL" id="QRJH01000004">
    <property type="protein sequence ID" value="RHH18412.1"/>
    <property type="molecule type" value="Genomic_DNA"/>
</dbReference>
<evidence type="ECO:0000313" key="2">
    <source>
        <dbReference type="Proteomes" id="UP000284024"/>
    </source>
</evidence>
<sequence>MVMNCVRLSNDSKFFRSSDNLNKNNTYSEILNGSMNIRKGIVHSISKTMESVVMFIYNGRSGVQSMSAEVIRSLKRLKDIESLENNWNGYGAKPFSATLIDKCERIVSLLSVQPSIYPTGRNSIQFQYELSDRSYLEFEIFEDKTMCLQVPRRIYSEATEVKLTDSEDTRIKEIVDNFYGRNSTEK</sequence>
<dbReference type="AlphaFoldDB" id="A0A414W1C1"/>
<accession>A0A414W1C1</accession>
<protein>
    <submittedName>
        <fullName evidence="1">Uncharacterized protein</fullName>
    </submittedName>
</protein>
<dbReference type="Proteomes" id="UP000284024">
    <property type="component" value="Unassembled WGS sequence"/>
</dbReference>
<reference evidence="1 2" key="1">
    <citation type="submission" date="2018-08" db="EMBL/GenBank/DDBJ databases">
        <title>A genome reference for cultivated species of the human gut microbiota.</title>
        <authorList>
            <person name="Zou Y."/>
            <person name="Xue W."/>
            <person name="Luo G."/>
        </authorList>
    </citation>
    <scope>NUCLEOTIDE SEQUENCE [LARGE SCALE GENOMIC DNA]</scope>
    <source>
        <strain evidence="1 2">AM18-2AC</strain>
    </source>
</reference>
<organism evidence="1 2">
    <name type="scientific">Blautia obeum</name>
    <dbReference type="NCBI Taxonomy" id="40520"/>
    <lineage>
        <taxon>Bacteria</taxon>
        <taxon>Bacillati</taxon>
        <taxon>Bacillota</taxon>
        <taxon>Clostridia</taxon>
        <taxon>Lachnospirales</taxon>
        <taxon>Lachnospiraceae</taxon>
        <taxon>Blautia</taxon>
    </lineage>
</organism>